<proteinExistence type="predicted"/>
<dbReference type="AlphaFoldDB" id="A0A2S4ULS6"/>
<evidence type="ECO:0000313" key="1">
    <source>
        <dbReference type="EMBL" id="POV98253.1"/>
    </source>
</evidence>
<organism evidence="1 2">
    <name type="scientific">Puccinia striiformis</name>
    <dbReference type="NCBI Taxonomy" id="27350"/>
    <lineage>
        <taxon>Eukaryota</taxon>
        <taxon>Fungi</taxon>
        <taxon>Dikarya</taxon>
        <taxon>Basidiomycota</taxon>
        <taxon>Pucciniomycotina</taxon>
        <taxon>Pucciniomycetes</taxon>
        <taxon>Pucciniales</taxon>
        <taxon>Pucciniaceae</taxon>
        <taxon>Puccinia</taxon>
    </lineage>
</organism>
<keyword evidence="2" id="KW-1185">Reference proteome</keyword>
<evidence type="ECO:0000313" key="2">
    <source>
        <dbReference type="Proteomes" id="UP000238274"/>
    </source>
</evidence>
<reference evidence="2" key="2">
    <citation type="journal article" date="2018" name="BMC Genomics">
        <title>Genomic insights into host adaptation between the wheat stripe rust pathogen (Puccinia striiformis f. sp. tritici) and the barley stripe rust pathogen (Puccinia striiformis f. sp. hordei).</title>
        <authorList>
            <person name="Xia C."/>
            <person name="Wang M."/>
            <person name="Yin C."/>
            <person name="Cornejo O.E."/>
            <person name="Hulbert S.H."/>
            <person name="Chen X."/>
        </authorList>
    </citation>
    <scope>NUCLEOTIDE SEQUENCE [LARGE SCALE GENOMIC DNA]</scope>
    <source>
        <strain evidence="2">93TX-2</strain>
    </source>
</reference>
<dbReference type="EMBL" id="PKSM01000304">
    <property type="protein sequence ID" value="POV98253.1"/>
    <property type="molecule type" value="Genomic_DNA"/>
</dbReference>
<dbReference type="VEuPathDB" id="FungiDB:PSTT_09110"/>
<protein>
    <submittedName>
        <fullName evidence="1">Uncharacterized protein</fullName>
    </submittedName>
</protein>
<reference evidence="1 2" key="1">
    <citation type="submission" date="2017-12" db="EMBL/GenBank/DDBJ databases">
        <title>Gene loss provides genomic basis for host adaptation in cereal stripe rust fungi.</title>
        <authorList>
            <person name="Xia C."/>
        </authorList>
    </citation>
    <scope>NUCLEOTIDE SEQUENCE [LARGE SCALE GENOMIC DNA]</scope>
    <source>
        <strain evidence="1 2">93TX-2</strain>
    </source>
</reference>
<name>A0A2S4ULS6_9BASI</name>
<sequence length="519" mass="59460">MNLIDSEKFLDGIDLPIDTWHWAKTDTTRHLSSISCTMLNESYRCGLFEPTVPKTSLSGRFPSPVAARCAAVWTASETMRRPTQQITSLPHLFWSDLVSISTTHQALELKILPAIRQDEIGVILATPTPVKRLWLDLNLSAQEDIAGSQSAGTISNVPMETPIAISTEESTPIVHHLSVTGASKRQRVDQTTKTPGAKKLLQGESGATYARNTSMPKGAGRFPSNNRMKKKITTQRLKKFKLNFVRGETEKQSSGDGTGVATLESCKSNEFFELINTWKEPEKQESFFWISREQAHDMLGKCFGTRTAGFSFPDERLSPDRRKAALWDTVLSLSNTKINLDQYQFASQDILLKIEQTLKSKLPKILNQRGNHAVKRAMVHINNVTKVTQFLITIYLSLFKEHHESKLTVEAIESNVDFIRKLWFDIQMGEDDLFGVYPWARLPKQLFHLDESNRWTHKAKFQRSHLYRVACNFFHAWVDEYEKTLTLKPDYYRLSLQEMINKIIFFSNYKSIMDWIKFE</sequence>
<dbReference type="VEuPathDB" id="FungiDB:PSHT_14117"/>
<accession>A0A2S4ULS6</accession>
<comment type="caution">
    <text evidence="1">The sequence shown here is derived from an EMBL/GenBank/DDBJ whole genome shotgun (WGS) entry which is preliminary data.</text>
</comment>
<reference evidence="2" key="3">
    <citation type="journal article" date="2018" name="Mol. Plant Microbe Interact.">
        <title>Genome sequence resources for the wheat stripe rust pathogen (Puccinia striiformis f. sp. tritici) and the barley stripe rust pathogen (Puccinia striiformis f. sp. hordei).</title>
        <authorList>
            <person name="Xia C."/>
            <person name="Wang M."/>
            <person name="Yin C."/>
            <person name="Cornejo O.E."/>
            <person name="Hulbert S.H."/>
            <person name="Chen X."/>
        </authorList>
    </citation>
    <scope>NUCLEOTIDE SEQUENCE [LARGE SCALE GENOMIC DNA]</scope>
    <source>
        <strain evidence="2">93TX-2</strain>
    </source>
</reference>
<gene>
    <name evidence="1" type="ORF">PSHT_14117</name>
</gene>
<dbReference type="Proteomes" id="UP000238274">
    <property type="component" value="Unassembled WGS sequence"/>
</dbReference>